<sequence length="38" mass="4543">MLFYLNIPKMKYTLIKPSLSGLRRKACHMEVTLHHERS</sequence>
<accession>A0AAU9QMP0</accession>
<name>A0AAU9QMP0_9VIBR</name>
<reference evidence="1" key="1">
    <citation type="submission" date="2022-01" db="EMBL/GenBank/DDBJ databases">
        <authorList>
            <person name="Lagorce A."/>
        </authorList>
    </citation>
    <scope>NUCLEOTIDE SEQUENCE</scope>
    <source>
        <strain evidence="1">Th15_F1_A12</strain>
    </source>
</reference>
<evidence type="ECO:0000313" key="1">
    <source>
        <dbReference type="EMBL" id="CAH1594232.1"/>
    </source>
</evidence>
<evidence type="ECO:0008006" key="3">
    <source>
        <dbReference type="Google" id="ProtNLM"/>
    </source>
</evidence>
<dbReference type="AlphaFoldDB" id="A0AAU9QMP0"/>
<dbReference type="EMBL" id="CAKMUD010000081">
    <property type="protein sequence ID" value="CAH1594232.1"/>
    <property type="molecule type" value="Genomic_DNA"/>
</dbReference>
<gene>
    <name evidence="1" type="ORF">THF1A12_280026</name>
</gene>
<comment type="caution">
    <text evidence="1">The sequence shown here is derived from an EMBL/GenBank/DDBJ whole genome shotgun (WGS) entry which is preliminary data.</text>
</comment>
<proteinExistence type="predicted"/>
<dbReference type="Proteomes" id="UP001295462">
    <property type="component" value="Unassembled WGS sequence"/>
</dbReference>
<organism evidence="1 2">
    <name type="scientific">Vibrio jasicida</name>
    <dbReference type="NCBI Taxonomy" id="766224"/>
    <lineage>
        <taxon>Bacteria</taxon>
        <taxon>Pseudomonadati</taxon>
        <taxon>Pseudomonadota</taxon>
        <taxon>Gammaproteobacteria</taxon>
        <taxon>Vibrionales</taxon>
        <taxon>Vibrionaceae</taxon>
        <taxon>Vibrio</taxon>
    </lineage>
</organism>
<protein>
    <recommendedName>
        <fullName evidence="3">50S ribosomal protein L22</fullName>
    </recommendedName>
</protein>
<evidence type="ECO:0000313" key="2">
    <source>
        <dbReference type="Proteomes" id="UP001295462"/>
    </source>
</evidence>